<accession>A0ABS2CSM0</accession>
<dbReference type="Gene3D" id="1.10.357.10">
    <property type="entry name" value="Tetracycline Repressor, domain 2"/>
    <property type="match status" value="1"/>
</dbReference>
<evidence type="ECO:0000259" key="3">
    <source>
        <dbReference type="PROSITE" id="PS50977"/>
    </source>
</evidence>
<dbReference type="InterPro" id="IPR009057">
    <property type="entry name" value="Homeodomain-like_sf"/>
</dbReference>
<dbReference type="SUPFAM" id="SSF48498">
    <property type="entry name" value="Tetracyclin repressor-like, C-terminal domain"/>
    <property type="match status" value="1"/>
</dbReference>
<protein>
    <recommendedName>
        <fullName evidence="3">HTH tetR-type domain-containing protein</fullName>
    </recommendedName>
</protein>
<keyword evidence="1 2" id="KW-0238">DNA-binding</keyword>
<dbReference type="PROSITE" id="PS50977">
    <property type="entry name" value="HTH_TETR_2"/>
    <property type="match status" value="1"/>
</dbReference>
<name>A0ABS2CSM0_9MICO</name>
<reference evidence="4" key="1">
    <citation type="submission" date="2021-02" db="EMBL/GenBank/DDBJ databases">
        <title>Phycicoccus sp. MQZ13P-5T, whole genome shotgun sequence.</title>
        <authorList>
            <person name="Tuo L."/>
        </authorList>
    </citation>
    <scope>NUCLEOTIDE SEQUENCE</scope>
    <source>
        <strain evidence="4">MQZ13P-5</strain>
    </source>
</reference>
<dbReference type="SUPFAM" id="SSF46689">
    <property type="entry name" value="Homeodomain-like"/>
    <property type="match status" value="1"/>
</dbReference>
<feature type="domain" description="HTH tetR-type" evidence="3">
    <location>
        <begin position="15"/>
        <end position="75"/>
    </location>
</feature>
<dbReference type="Pfam" id="PF17940">
    <property type="entry name" value="TetR_C_31"/>
    <property type="match status" value="1"/>
</dbReference>
<gene>
    <name evidence="4" type="ORF">JQN70_17080</name>
</gene>
<dbReference type="InterPro" id="IPR036271">
    <property type="entry name" value="Tet_transcr_reg_TetR-rel_C_sf"/>
</dbReference>
<evidence type="ECO:0000313" key="4">
    <source>
        <dbReference type="EMBL" id="MBM6402114.1"/>
    </source>
</evidence>
<organism evidence="4 5">
    <name type="scientific">Phycicoccus sonneratiae</name>
    <dbReference type="NCBI Taxonomy" id="2807628"/>
    <lineage>
        <taxon>Bacteria</taxon>
        <taxon>Bacillati</taxon>
        <taxon>Actinomycetota</taxon>
        <taxon>Actinomycetes</taxon>
        <taxon>Micrococcales</taxon>
        <taxon>Intrasporangiaceae</taxon>
        <taxon>Phycicoccus</taxon>
    </lineage>
</organism>
<evidence type="ECO:0000256" key="2">
    <source>
        <dbReference type="PROSITE-ProRule" id="PRU00335"/>
    </source>
</evidence>
<keyword evidence="5" id="KW-1185">Reference proteome</keyword>
<dbReference type="InterPro" id="IPR001647">
    <property type="entry name" value="HTH_TetR"/>
</dbReference>
<dbReference type="Proteomes" id="UP001430172">
    <property type="component" value="Unassembled WGS sequence"/>
</dbReference>
<dbReference type="RefSeq" id="WP_204132583.1">
    <property type="nucleotide sequence ID" value="NZ_JAFDVD010000021.1"/>
</dbReference>
<sequence length="202" mass="21305">MTSSTSPDLRPAAPTGRRAELLAAAVEVVADSGLRGLTHRAVDARAGLPEGTCSAYLRTRGALLVALAEYVGRALEQRVEALGDDLEGCAGDPVAVSAAVTELTVGWVRDPSLVRAQAELSLEAARQPELMEVFERWRDGLLRTVAGLGERAGRPKPAEDAVVVVAAVEGLLVTAVRLPAARREPFLRGAVPLLVHALHEAR</sequence>
<feature type="DNA-binding region" description="H-T-H motif" evidence="2">
    <location>
        <begin position="38"/>
        <end position="57"/>
    </location>
</feature>
<dbReference type="InterPro" id="IPR041583">
    <property type="entry name" value="TetR_C_31"/>
</dbReference>
<dbReference type="EMBL" id="JAFDVD010000021">
    <property type="protein sequence ID" value="MBM6402114.1"/>
    <property type="molecule type" value="Genomic_DNA"/>
</dbReference>
<comment type="caution">
    <text evidence="4">The sequence shown here is derived from an EMBL/GenBank/DDBJ whole genome shotgun (WGS) entry which is preliminary data.</text>
</comment>
<evidence type="ECO:0000313" key="5">
    <source>
        <dbReference type="Proteomes" id="UP001430172"/>
    </source>
</evidence>
<evidence type="ECO:0000256" key="1">
    <source>
        <dbReference type="ARBA" id="ARBA00023125"/>
    </source>
</evidence>
<proteinExistence type="predicted"/>